<keyword evidence="4 14" id="KW-0812">Transmembrane</keyword>
<feature type="transmembrane region" description="Helical" evidence="14">
    <location>
        <begin position="188"/>
        <end position="209"/>
    </location>
</feature>
<reference evidence="16 17" key="1">
    <citation type="journal article" date="2015" name="Sci. Rep.">
        <title>Genome of the facultative scuticociliatosis pathogen Pseudocohnilembus persalinus provides insight into its virulence through horizontal gene transfer.</title>
        <authorList>
            <person name="Xiong J."/>
            <person name="Wang G."/>
            <person name="Cheng J."/>
            <person name="Tian M."/>
            <person name="Pan X."/>
            <person name="Warren A."/>
            <person name="Jiang C."/>
            <person name="Yuan D."/>
            <person name="Miao W."/>
        </authorList>
    </citation>
    <scope>NUCLEOTIDE SEQUENCE [LARGE SCALE GENOMIC DNA]</scope>
    <source>
        <strain evidence="16">36N120E</strain>
    </source>
</reference>
<evidence type="ECO:0000313" key="16">
    <source>
        <dbReference type="EMBL" id="KRX03282.1"/>
    </source>
</evidence>
<proteinExistence type="predicted"/>
<comment type="subcellular location">
    <subcellularLocation>
        <location evidence="1">Membrane</location>
        <topology evidence="1">Multi-pass membrane protein</topology>
    </subcellularLocation>
</comment>
<organism evidence="16 17">
    <name type="scientific">Pseudocohnilembus persalinus</name>
    <name type="common">Ciliate</name>
    <dbReference type="NCBI Taxonomy" id="266149"/>
    <lineage>
        <taxon>Eukaryota</taxon>
        <taxon>Sar</taxon>
        <taxon>Alveolata</taxon>
        <taxon>Ciliophora</taxon>
        <taxon>Intramacronucleata</taxon>
        <taxon>Oligohymenophorea</taxon>
        <taxon>Scuticociliatia</taxon>
        <taxon>Philasterida</taxon>
        <taxon>Pseudocohnilembidae</taxon>
        <taxon>Pseudocohnilembus</taxon>
    </lineage>
</organism>
<dbReference type="Pfam" id="PF00083">
    <property type="entry name" value="Sugar_tr"/>
    <property type="match status" value="1"/>
</dbReference>
<comment type="subunit">
    <text evidence="2">Homodimer.</text>
</comment>
<comment type="catalytic activity">
    <reaction evidence="8">
        <text>D-glucose(out) = D-glucose(in)</text>
        <dbReference type="Rhea" id="RHEA:60376"/>
        <dbReference type="ChEBI" id="CHEBI:4167"/>
    </reaction>
    <physiologicalReaction direction="left-to-right" evidence="8">
        <dbReference type="Rhea" id="RHEA:60377"/>
    </physiologicalReaction>
</comment>
<evidence type="ECO:0000256" key="9">
    <source>
        <dbReference type="ARBA" id="ARBA00044656"/>
    </source>
</evidence>
<feature type="domain" description="Major facilitator superfamily (MFS) profile" evidence="15">
    <location>
        <begin position="24"/>
        <end position="461"/>
    </location>
</feature>
<gene>
    <name evidence="16" type="ORF">PPERSA_09190</name>
</gene>
<evidence type="ECO:0000256" key="7">
    <source>
        <dbReference type="ARBA" id="ARBA00044637"/>
    </source>
</evidence>
<feature type="transmembrane region" description="Helical" evidence="14">
    <location>
        <begin position="342"/>
        <end position="361"/>
    </location>
</feature>
<dbReference type="InterPro" id="IPR005828">
    <property type="entry name" value="MFS_sugar_transport-like"/>
</dbReference>
<evidence type="ECO:0000256" key="14">
    <source>
        <dbReference type="SAM" id="Phobius"/>
    </source>
</evidence>
<dbReference type="Gene3D" id="1.20.1250.20">
    <property type="entry name" value="MFS general substrate transporter like domains"/>
    <property type="match status" value="1"/>
</dbReference>
<name>A0A0V0QM02_PSEPJ</name>
<dbReference type="PRINTS" id="PR00171">
    <property type="entry name" value="SUGRTRNSPORT"/>
</dbReference>
<dbReference type="Proteomes" id="UP000054937">
    <property type="component" value="Unassembled WGS sequence"/>
</dbReference>
<dbReference type="OMA" id="VAQFLCM"/>
<comment type="catalytic activity">
    <reaction evidence="7">
        <text>D-galactose(in) = D-galactose(out)</text>
        <dbReference type="Rhea" id="RHEA:34915"/>
        <dbReference type="ChEBI" id="CHEBI:4139"/>
    </reaction>
    <physiologicalReaction direction="right-to-left" evidence="7">
        <dbReference type="Rhea" id="RHEA:34917"/>
    </physiologicalReaction>
</comment>
<dbReference type="GO" id="GO:0015149">
    <property type="term" value="F:hexose transmembrane transporter activity"/>
    <property type="evidence" value="ECO:0007669"/>
    <property type="project" value="TreeGrafter"/>
</dbReference>
<dbReference type="SUPFAM" id="SSF103473">
    <property type="entry name" value="MFS general substrate transporter"/>
    <property type="match status" value="1"/>
</dbReference>
<evidence type="ECO:0000259" key="15">
    <source>
        <dbReference type="PROSITE" id="PS50850"/>
    </source>
</evidence>
<protein>
    <recommendedName>
        <fullName evidence="13">Hexose transporter 1</fullName>
    </recommendedName>
</protein>
<evidence type="ECO:0000256" key="2">
    <source>
        <dbReference type="ARBA" id="ARBA00011738"/>
    </source>
</evidence>
<dbReference type="OrthoDB" id="6612291at2759"/>
<dbReference type="InterPro" id="IPR003663">
    <property type="entry name" value="Sugar/inositol_transpt"/>
</dbReference>
<comment type="catalytic activity">
    <reaction evidence="11">
        <text>D-glucosamine(out) = D-glucosamine(in)</text>
        <dbReference type="Rhea" id="RHEA:78423"/>
        <dbReference type="ChEBI" id="CHEBI:58723"/>
    </reaction>
    <physiologicalReaction direction="left-to-right" evidence="11">
        <dbReference type="Rhea" id="RHEA:78424"/>
    </physiologicalReaction>
</comment>
<dbReference type="InterPro" id="IPR045263">
    <property type="entry name" value="GLUT"/>
</dbReference>
<feature type="transmembrane region" description="Helical" evidence="14">
    <location>
        <begin position="60"/>
        <end position="85"/>
    </location>
</feature>
<keyword evidence="5 14" id="KW-1133">Transmembrane helix</keyword>
<dbReference type="PANTHER" id="PTHR23503">
    <property type="entry name" value="SOLUTE CARRIER FAMILY 2"/>
    <property type="match status" value="1"/>
</dbReference>
<evidence type="ECO:0000256" key="3">
    <source>
        <dbReference type="ARBA" id="ARBA00022448"/>
    </source>
</evidence>
<comment type="catalytic activity">
    <reaction evidence="12">
        <text>D-fructose(out) = D-fructose(in)</text>
        <dbReference type="Rhea" id="RHEA:60372"/>
        <dbReference type="ChEBI" id="CHEBI:37721"/>
    </reaction>
    <physiologicalReaction direction="left-to-right" evidence="12">
        <dbReference type="Rhea" id="RHEA:60373"/>
    </physiologicalReaction>
</comment>
<dbReference type="PROSITE" id="PS50850">
    <property type="entry name" value="MFS"/>
    <property type="match status" value="1"/>
</dbReference>
<evidence type="ECO:0000256" key="4">
    <source>
        <dbReference type="ARBA" id="ARBA00022692"/>
    </source>
</evidence>
<feature type="transmembrane region" description="Helical" evidence="14">
    <location>
        <begin position="158"/>
        <end position="176"/>
    </location>
</feature>
<dbReference type="AlphaFoldDB" id="A0A0V0QM02"/>
<evidence type="ECO:0000256" key="5">
    <source>
        <dbReference type="ARBA" id="ARBA00022989"/>
    </source>
</evidence>
<comment type="caution">
    <text evidence="16">The sequence shown here is derived from an EMBL/GenBank/DDBJ whole genome shotgun (WGS) entry which is preliminary data.</text>
</comment>
<accession>A0A0V0QM02</accession>
<evidence type="ECO:0000256" key="1">
    <source>
        <dbReference type="ARBA" id="ARBA00004141"/>
    </source>
</evidence>
<comment type="catalytic activity">
    <reaction evidence="10">
        <text>D-mannose(out) = D-mannose(in)</text>
        <dbReference type="Rhea" id="RHEA:78391"/>
        <dbReference type="ChEBI" id="CHEBI:4208"/>
    </reaction>
    <physiologicalReaction direction="left-to-right" evidence="10">
        <dbReference type="Rhea" id="RHEA:78392"/>
    </physiologicalReaction>
</comment>
<evidence type="ECO:0000256" key="10">
    <source>
        <dbReference type="ARBA" id="ARBA00044662"/>
    </source>
</evidence>
<feature type="transmembrane region" description="Helical" evidence="14">
    <location>
        <begin position="408"/>
        <end position="430"/>
    </location>
</feature>
<feature type="transmembrane region" description="Helical" evidence="14">
    <location>
        <begin position="436"/>
        <end position="457"/>
    </location>
</feature>
<dbReference type="GO" id="GO:0016020">
    <property type="term" value="C:membrane"/>
    <property type="evidence" value="ECO:0007669"/>
    <property type="project" value="UniProtKB-SubCell"/>
</dbReference>
<feature type="transmembrane region" description="Helical" evidence="14">
    <location>
        <begin position="308"/>
        <end position="330"/>
    </location>
</feature>
<sequence length="496" mass="55123">MAQTDISENNTPQKHISTALVFVQAISACLGSFYFGYALGELNMAEGTLMSVYNITSNQDLYYGMLTSAVPLGAVLGCLIVGYMLDSFGRRMTFIIIDIIAIGISFIFLISNFWVSVVCRFIQGILVGVNSTVVPLYLREVSPVSISGSIGVLNQGSLNTGILVGYILGLGFPLASQQVEIGTGFFQFWRLLLFFPFFTSCARLILLFFKFKQDTAQFYLLRNNSTAAKEVIQAVYQEEFHQEILDEFKQEALKKKENNDTWSLVFSSFYSKRLIIGSLVSFFQQFCGINAIVFYSNSIFTKTSSEETANIMTVVSGALLVAFSFGSSIFSSRFGRKPILTYGYAFLMLCLIGAGIVSYLTKDNETYTAFQSFLSIFFVFCYEIGFSLTSGPLTWVYNADIINSEKALGVATMVNQFCAFIIGLVCPSLIAAWGIYTLFFIFAGICFLGTLFCHFYLKETFGKTQNQILAMFVDSDQVKEACDQLLNSENTNVSNP</sequence>
<evidence type="ECO:0000313" key="17">
    <source>
        <dbReference type="Proteomes" id="UP000054937"/>
    </source>
</evidence>
<evidence type="ECO:0000256" key="12">
    <source>
        <dbReference type="ARBA" id="ARBA00044710"/>
    </source>
</evidence>
<feature type="transmembrane region" description="Helical" evidence="14">
    <location>
        <begin position="121"/>
        <end position="138"/>
    </location>
</feature>
<comment type="catalytic activity">
    <reaction evidence="9">
        <text>D-xylose(out) = D-xylose(in)</text>
        <dbReference type="Rhea" id="RHEA:78427"/>
        <dbReference type="ChEBI" id="CHEBI:53455"/>
    </reaction>
    <physiologicalReaction direction="left-to-right" evidence="9">
        <dbReference type="Rhea" id="RHEA:78428"/>
    </physiologicalReaction>
</comment>
<feature type="transmembrane region" description="Helical" evidence="14">
    <location>
        <begin position="20"/>
        <end position="40"/>
    </location>
</feature>
<feature type="transmembrane region" description="Helical" evidence="14">
    <location>
        <begin position="373"/>
        <end position="396"/>
    </location>
</feature>
<evidence type="ECO:0000256" key="6">
    <source>
        <dbReference type="ARBA" id="ARBA00023136"/>
    </source>
</evidence>
<dbReference type="InterPro" id="IPR036259">
    <property type="entry name" value="MFS_trans_sf"/>
</dbReference>
<dbReference type="InParanoid" id="A0A0V0QM02"/>
<evidence type="ECO:0000256" key="13">
    <source>
        <dbReference type="ARBA" id="ARBA00044780"/>
    </source>
</evidence>
<keyword evidence="17" id="KW-1185">Reference proteome</keyword>
<evidence type="ECO:0000256" key="8">
    <source>
        <dbReference type="ARBA" id="ARBA00044648"/>
    </source>
</evidence>
<dbReference type="InterPro" id="IPR020846">
    <property type="entry name" value="MFS_dom"/>
</dbReference>
<keyword evidence="6 14" id="KW-0472">Membrane</keyword>
<evidence type="ECO:0000256" key="11">
    <source>
        <dbReference type="ARBA" id="ARBA00044668"/>
    </source>
</evidence>
<dbReference type="PANTHER" id="PTHR23503:SF8">
    <property type="entry name" value="FACILITATED GLUCOSE TRANSPORTER PROTEIN 1"/>
    <property type="match status" value="1"/>
</dbReference>
<feature type="transmembrane region" description="Helical" evidence="14">
    <location>
        <begin position="274"/>
        <end position="296"/>
    </location>
</feature>
<feature type="transmembrane region" description="Helical" evidence="14">
    <location>
        <begin position="92"/>
        <end position="115"/>
    </location>
</feature>
<dbReference type="EMBL" id="LDAU01000138">
    <property type="protein sequence ID" value="KRX03282.1"/>
    <property type="molecule type" value="Genomic_DNA"/>
</dbReference>
<keyword evidence="3" id="KW-0813">Transport</keyword>